<dbReference type="GO" id="GO:0016491">
    <property type="term" value="F:oxidoreductase activity"/>
    <property type="evidence" value="ECO:0007669"/>
    <property type="project" value="UniProtKB-KW"/>
</dbReference>
<dbReference type="Pfam" id="PF00881">
    <property type="entry name" value="Nitroreductase"/>
    <property type="match status" value="2"/>
</dbReference>
<evidence type="ECO:0000259" key="4">
    <source>
        <dbReference type="Pfam" id="PF00881"/>
    </source>
</evidence>
<sequence length="883" mass="98742">MDNQANEKYDVAIIGVGVGANYGSVLTYYSLYQTVQSFGNKVLMVSKIGASADDPEIQNTHAIKFARKHYNLSKIYSQTTVHELNRIANTFVIGSDQVWNYGISQHFGKAFYLDFTEDSKRRISYAASFGHSKDFSPPDEVPVISELMRRFHAISVREDSGVKIARDIYQVPAKQVAEPIFLLDTQRYLDLAAQSTRDVSGPYLLAYILDPTPEKKAAIEHVAKEKNLKIRIILDAWPHLFEKNKQSMGIEGAVEEGIDTYDFLKLYANSSYVLTDSFHGTAFALKFGKPFASIGNKRRGVARFHSLFGIVGHKERFTLDANDILTRSADFLAPLDYTPIHAALDAHVNESKLWLKSALKTPIRNTIAAVEKKKLSPSLGARLRNGKLERALRKSAELIKFQMSKQKFSLRAPQFTANSDAWTVTHTGQATQLKAVSPVRGNLVWTDLPEPLKEDSAYELTIDWTVRTASDLVNVHIRNPQTGKFRVIGAVAPKKKTNVPRTDKLSFVVPTSGFSQIMFGAVHFIGVNAGADITGISLRSIPKEAVVPNAAPAAPSKRKKDAATVVRELGEHDINRFINFYAQHRISRNVENARSLLMFYSHGFEKGLSRSESFRPGFGKDYMLPLAEEMNKWIKAGRDPKDSFFQIAASVMHNYFERHREIGFDVSHFWKLFHAPVQEAIQKADKGTGGVQAAHLTREAEVDRFQNRSFVDVVFSRRSVREFTSDPVRNEDIERAIRIAQQAPSVCNRQPVRVHQFTNPDAIKAALELQGGFRGYKTPPKLLLITSDLSAFVGAVERNQAFIDGGLFMMLLLLGLEQMGLGGCSLNTAMNAEREKAIRNILNIPENEVFISFVAVGHYDPAVLTPRSKRIPVQEVLASHEKA</sequence>
<keyword evidence="7" id="KW-1185">Reference proteome</keyword>
<keyword evidence="2" id="KW-0288">FMN</keyword>
<dbReference type="InterPro" id="IPR000415">
    <property type="entry name" value="Nitroreductase-like"/>
</dbReference>
<dbReference type="InterPro" id="IPR050627">
    <property type="entry name" value="Nitroreductase/BluB"/>
</dbReference>
<keyword evidence="1" id="KW-0285">Flavoprotein</keyword>
<dbReference type="SUPFAM" id="SSF55469">
    <property type="entry name" value="FMN-dependent nitroreductase-like"/>
    <property type="match status" value="1"/>
</dbReference>
<comment type="caution">
    <text evidence="6">The sequence shown here is derived from an EMBL/GenBank/DDBJ whole genome shotgun (WGS) entry which is preliminary data.</text>
</comment>
<keyword evidence="3" id="KW-0560">Oxidoreductase</keyword>
<feature type="domain" description="Polysaccharide pyruvyl transferase" evidence="5">
    <location>
        <begin position="21"/>
        <end position="297"/>
    </location>
</feature>
<dbReference type="PANTHER" id="PTHR23026:SF90">
    <property type="entry name" value="IODOTYROSINE DEIODINASE 1"/>
    <property type="match status" value="1"/>
</dbReference>
<reference evidence="6" key="2">
    <citation type="submission" date="2023-01" db="EMBL/GenBank/DDBJ databases">
        <authorList>
            <person name="Sun Q."/>
            <person name="Evtushenko L."/>
        </authorList>
    </citation>
    <scope>NUCLEOTIDE SEQUENCE</scope>
    <source>
        <strain evidence="6">VKM B-2222</strain>
    </source>
</reference>
<organism evidence="6 7">
    <name type="scientific">Paracoccus kondratievae</name>
    <dbReference type="NCBI Taxonomy" id="135740"/>
    <lineage>
        <taxon>Bacteria</taxon>
        <taxon>Pseudomonadati</taxon>
        <taxon>Pseudomonadota</taxon>
        <taxon>Alphaproteobacteria</taxon>
        <taxon>Rhodobacterales</taxon>
        <taxon>Paracoccaceae</taxon>
        <taxon>Paracoccus</taxon>
    </lineage>
</organism>
<feature type="domain" description="Nitroreductase" evidence="4">
    <location>
        <begin position="716"/>
        <end position="768"/>
    </location>
</feature>
<evidence type="ECO:0008006" key="8">
    <source>
        <dbReference type="Google" id="ProtNLM"/>
    </source>
</evidence>
<dbReference type="EMBL" id="BSFH01000005">
    <property type="protein sequence ID" value="GLK62733.1"/>
    <property type="molecule type" value="Genomic_DNA"/>
</dbReference>
<gene>
    <name evidence="6" type="ORF">GCM10017635_02010</name>
</gene>
<dbReference type="PANTHER" id="PTHR23026">
    <property type="entry name" value="NADPH NITROREDUCTASE"/>
    <property type="match status" value="1"/>
</dbReference>
<dbReference type="AlphaFoldDB" id="A0AAD3NWU7"/>
<dbReference type="InterPro" id="IPR029479">
    <property type="entry name" value="Nitroreductase"/>
</dbReference>
<evidence type="ECO:0000313" key="6">
    <source>
        <dbReference type="EMBL" id="GLK62733.1"/>
    </source>
</evidence>
<evidence type="ECO:0000256" key="1">
    <source>
        <dbReference type="ARBA" id="ARBA00022630"/>
    </source>
</evidence>
<evidence type="ECO:0000256" key="3">
    <source>
        <dbReference type="ARBA" id="ARBA00023002"/>
    </source>
</evidence>
<dbReference type="RefSeq" id="WP_271179027.1">
    <property type="nucleotide sequence ID" value="NZ_BSFH01000005.1"/>
</dbReference>
<name>A0AAD3NWU7_9RHOB</name>
<proteinExistence type="predicted"/>
<evidence type="ECO:0000313" key="7">
    <source>
        <dbReference type="Proteomes" id="UP001143349"/>
    </source>
</evidence>
<dbReference type="InterPro" id="IPR007345">
    <property type="entry name" value="Polysacch_pyruvyl_Trfase"/>
</dbReference>
<dbReference type="Pfam" id="PF04230">
    <property type="entry name" value="PS_pyruv_trans"/>
    <property type="match status" value="1"/>
</dbReference>
<evidence type="ECO:0000259" key="5">
    <source>
        <dbReference type="Pfam" id="PF04230"/>
    </source>
</evidence>
<evidence type="ECO:0000256" key="2">
    <source>
        <dbReference type="ARBA" id="ARBA00022643"/>
    </source>
</evidence>
<dbReference type="Gene3D" id="3.40.109.10">
    <property type="entry name" value="NADH Oxidase"/>
    <property type="match status" value="1"/>
</dbReference>
<dbReference type="Proteomes" id="UP001143349">
    <property type="component" value="Unassembled WGS sequence"/>
</dbReference>
<accession>A0AAD3NWU7</accession>
<feature type="domain" description="Nitroreductase" evidence="4">
    <location>
        <begin position="780"/>
        <end position="858"/>
    </location>
</feature>
<protein>
    <recommendedName>
        <fullName evidence="8">Nitroreductase</fullName>
    </recommendedName>
</protein>
<reference evidence="6" key="1">
    <citation type="journal article" date="2014" name="Int. J. Syst. Evol. Microbiol.">
        <title>Complete genome sequence of Corynebacterium casei LMG S-19264T (=DSM 44701T), isolated from a smear-ripened cheese.</title>
        <authorList>
            <consortium name="US DOE Joint Genome Institute (JGI-PGF)"/>
            <person name="Walter F."/>
            <person name="Albersmeier A."/>
            <person name="Kalinowski J."/>
            <person name="Ruckert C."/>
        </authorList>
    </citation>
    <scope>NUCLEOTIDE SEQUENCE</scope>
    <source>
        <strain evidence="6">VKM B-2222</strain>
    </source>
</reference>